<reference evidence="2" key="1">
    <citation type="submission" date="2017-05" db="UniProtKB">
        <authorList>
            <consortium name="EnsemblMetazoa"/>
        </authorList>
    </citation>
    <scope>IDENTIFICATION</scope>
</reference>
<accession>A0A1X7V5S5</accession>
<evidence type="ECO:0000259" key="1">
    <source>
        <dbReference type="Pfam" id="PF03184"/>
    </source>
</evidence>
<protein>
    <recommendedName>
        <fullName evidence="1">DDE-1 domain-containing protein</fullName>
    </recommendedName>
</protein>
<dbReference type="Pfam" id="PF03184">
    <property type="entry name" value="DDE_1"/>
    <property type="match status" value="1"/>
</dbReference>
<sequence length="156" mass="17664">MEREGTKQVPIVEKEDKREITVAMTITASGHLLPFQVIYQGKTVGCHAMITCYQDWNITQSDSHWSTESTMLEFLDKVVVSYVKQTRSELQLASNQPALALFDVFKAHRCESVVEKLRQNHIHQVFVPAGCTGELQTLDVSVNSVFKESMKSHFSC</sequence>
<evidence type="ECO:0000313" key="2">
    <source>
        <dbReference type="EnsemblMetazoa" id="Aqu2.1.35363_001"/>
    </source>
</evidence>
<dbReference type="GO" id="GO:0003676">
    <property type="term" value="F:nucleic acid binding"/>
    <property type="evidence" value="ECO:0007669"/>
    <property type="project" value="InterPro"/>
</dbReference>
<dbReference type="InterPro" id="IPR004875">
    <property type="entry name" value="DDE_SF_endonuclease_dom"/>
</dbReference>
<dbReference type="OMA" id="CHAMITC"/>
<dbReference type="EnsemblMetazoa" id="Aqu2.1.35363_001">
    <property type="protein sequence ID" value="Aqu2.1.35363_001"/>
    <property type="gene ID" value="Aqu2.1.35363"/>
</dbReference>
<proteinExistence type="predicted"/>
<feature type="domain" description="DDE-1" evidence="1">
    <location>
        <begin position="17"/>
        <end position="154"/>
    </location>
</feature>
<dbReference type="AlphaFoldDB" id="A0A1X7V5S5"/>
<name>A0A1X7V5S5_AMPQE</name>
<dbReference type="eggNOG" id="ENOG502S2VE">
    <property type="taxonomic scope" value="Eukaryota"/>
</dbReference>
<organism evidence="2">
    <name type="scientific">Amphimedon queenslandica</name>
    <name type="common">Sponge</name>
    <dbReference type="NCBI Taxonomy" id="400682"/>
    <lineage>
        <taxon>Eukaryota</taxon>
        <taxon>Metazoa</taxon>
        <taxon>Porifera</taxon>
        <taxon>Demospongiae</taxon>
        <taxon>Heteroscleromorpha</taxon>
        <taxon>Haplosclerida</taxon>
        <taxon>Niphatidae</taxon>
        <taxon>Amphimedon</taxon>
    </lineage>
</organism>
<dbReference type="InParanoid" id="A0A1X7V5S5"/>